<dbReference type="InterPro" id="IPR011006">
    <property type="entry name" value="CheY-like_superfamily"/>
</dbReference>
<dbReference type="InterPro" id="IPR013767">
    <property type="entry name" value="PAS_fold"/>
</dbReference>
<organism evidence="11 12">
    <name type="scientific">Natronocalculus amylovorans</name>
    <dbReference type="NCBI Taxonomy" id="2917812"/>
    <lineage>
        <taxon>Archaea</taxon>
        <taxon>Methanobacteriati</taxon>
        <taxon>Methanobacteriota</taxon>
        <taxon>Stenosarchaea group</taxon>
        <taxon>Halobacteria</taxon>
        <taxon>Halobacteriales</taxon>
        <taxon>Haloferacaceae</taxon>
        <taxon>Natronocalculus</taxon>
    </lineage>
</organism>
<dbReference type="Gene3D" id="3.30.450.20">
    <property type="entry name" value="PAS domain"/>
    <property type="match status" value="1"/>
</dbReference>
<dbReference type="Pfam" id="PF00989">
    <property type="entry name" value="PAS"/>
    <property type="match status" value="1"/>
</dbReference>
<dbReference type="Proteomes" id="UP001203207">
    <property type="component" value="Unassembled WGS sequence"/>
</dbReference>
<dbReference type="Gene3D" id="1.10.287.130">
    <property type="match status" value="1"/>
</dbReference>
<dbReference type="InterPro" id="IPR036097">
    <property type="entry name" value="HisK_dim/P_sf"/>
</dbReference>
<evidence type="ECO:0000256" key="5">
    <source>
        <dbReference type="ARBA" id="ARBA00022777"/>
    </source>
</evidence>
<dbReference type="SMART" id="SM00448">
    <property type="entry name" value="REC"/>
    <property type="match status" value="1"/>
</dbReference>
<dbReference type="Gene3D" id="3.30.450.40">
    <property type="match status" value="1"/>
</dbReference>
<evidence type="ECO:0000256" key="2">
    <source>
        <dbReference type="ARBA" id="ARBA00012438"/>
    </source>
</evidence>
<comment type="caution">
    <text evidence="11">The sequence shown here is derived from an EMBL/GenBank/DDBJ whole genome shotgun (WGS) entry which is preliminary data.</text>
</comment>
<dbReference type="AlphaFoldDB" id="A0AAE3FVK5"/>
<dbReference type="InterPro" id="IPR003594">
    <property type="entry name" value="HATPase_dom"/>
</dbReference>
<dbReference type="CDD" id="cd00082">
    <property type="entry name" value="HisKA"/>
    <property type="match status" value="1"/>
</dbReference>
<dbReference type="SMART" id="SM00388">
    <property type="entry name" value="HisKA"/>
    <property type="match status" value="1"/>
</dbReference>
<dbReference type="SUPFAM" id="SSF55874">
    <property type="entry name" value="ATPase domain of HSP90 chaperone/DNA topoisomerase II/histidine kinase"/>
    <property type="match status" value="1"/>
</dbReference>
<dbReference type="Pfam" id="PF13185">
    <property type="entry name" value="GAF_2"/>
    <property type="match status" value="1"/>
</dbReference>
<dbReference type="InterPro" id="IPR001789">
    <property type="entry name" value="Sig_transdc_resp-reg_receiver"/>
</dbReference>
<evidence type="ECO:0000313" key="12">
    <source>
        <dbReference type="Proteomes" id="UP001203207"/>
    </source>
</evidence>
<dbReference type="SUPFAM" id="SSF52172">
    <property type="entry name" value="CheY-like"/>
    <property type="match status" value="1"/>
</dbReference>
<dbReference type="PROSITE" id="PS50110">
    <property type="entry name" value="RESPONSE_REGULATORY"/>
    <property type="match status" value="1"/>
</dbReference>
<keyword evidence="6" id="KW-0902">Two-component regulatory system</keyword>
<evidence type="ECO:0000256" key="4">
    <source>
        <dbReference type="ARBA" id="ARBA00022679"/>
    </source>
</evidence>
<protein>
    <recommendedName>
        <fullName evidence="2">histidine kinase</fullName>
        <ecNumber evidence="2">2.7.13.3</ecNumber>
    </recommendedName>
</protein>
<dbReference type="PROSITE" id="PS50112">
    <property type="entry name" value="PAS"/>
    <property type="match status" value="1"/>
</dbReference>
<keyword evidence="12" id="KW-1185">Reference proteome</keyword>
<dbReference type="Pfam" id="PF02518">
    <property type="entry name" value="HATPase_c"/>
    <property type="match status" value="1"/>
</dbReference>
<dbReference type="Gene3D" id="3.30.565.10">
    <property type="entry name" value="Histidine kinase-like ATPase, C-terminal domain"/>
    <property type="match status" value="1"/>
</dbReference>
<dbReference type="SMART" id="SM00065">
    <property type="entry name" value="GAF"/>
    <property type="match status" value="1"/>
</dbReference>
<dbReference type="CDD" id="cd00156">
    <property type="entry name" value="REC"/>
    <property type="match status" value="1"/>
</dbReference>
<evidence type="ECO:0000256" key="6">
    <source>
        <dbReference type="ARBA" id="ARBA00023012"/>
    </source>
</evidence>
<reference evidence="11" key="1">
    <citation type="journal article" date="2022" name="Syst. Appl. Microbiol.">
        <title>Natronocalculus amylovorans gen. nov., sp. nov., and Natranaeroarchaeum aerophilus sp. nov., dominant culturable amylolytic natronoarchaea from hypersaline soda lakes in southwestern Siberia.</title>
        <authorList>
            <person name="Sorokin D.Y."/>
            <person name="Elcheninov A.G."/>
            <person name="Khizhniak T.V."/>
            <person name="Koenen M."/>
            <person name="Bale N.J."/>
            <person name="Damste J.S.S."/>
            <person name="Kublanov I.V."/>
        </authorList>
    </citation>
    <scope>NUCLEOTIDE SEQUENCE</scope>
    <source>
        <strain evidence="11">AArc-St2</strain>
    </source>
</reference>
<dbReference type="InterPro" id="IPR000014">
    <property type="entry name" value="PAS"/>
</dbReference>
<accession>A0AAE3FVK5</accession>
<comment type="catalytic activity">
    <reaction evidence="1">
        <text>ATP + protein L-histidine = ADP + protein N-phospho-L-histidine.</text>
        <dbReference type="EC" id="2.7.13.3"/>
    </reaction>
</comment>
<dbReference type="RefSeq" id="WP_250582870.1">
    <property type="nucleotide sequence ID" value="NZ_JAKRVX010000001.1"/>
</dbReference>
<evidence type="ECO:0000313" key="11">
    <source>
        <dbReference type="EMBL" id="MCL9815955.1"/>
    </source>
</evidence>
<dbReference type="InterPro" id="IPR003018">
    <property type="entry name" value="GAF"/>
</dbReference>
<dbReference type="PANTHER" id="PTHR43711:SF1">
    <property type="entry name" value="HISTIDINE KINASE 1"/>
    <property type="match status" value="1"/>
</dbReference>
<dbReference type="EMBL" id="JAKRVX010000001">
    <property type="protein sequence ID" value="MCL9815955.1"/>
    <property type="molecule type" value="Genomic_DNA"/>
</dbReference>
<sequence>MTDDEMTIHVLHVDDEPMVSEIVESMLTRYSDRFIMTSATTAAEGLSVLSDPTVSIDCIVSDYEMDGMSGLELLHVLRSGGDETPFILFTGHGSEETASDAIAAGVTDYLQKQTGTDHYTVLANRIINAVEQYRTQSRLKQNQQESKAILDLAPMMVFVGQDGRFVYVNDAAVELTAAESQESLLGTAIVEWFHPSDRETIQSNINPVETGERQVRRSKRTLITADDTEVPVAVTSRGITYGGHPSALAIVQDRRAEHEKQAQLKRHREKLSALHTAAEQFMTATNPQMVYDRAIEAAERILAFDICTINIAEGEYLPRKATSTGIPLVRNEPKTVTDGIAGKTYQTGESFLIADLSEEPDAQPTDNFQSALSVPIGGRGVFQAARRGPERFSDADLELAELLAMHVQIAVDRVEHETTLHEQNEQLQQFATAISHDMRNPLSIIQGAVNTATKTDDSSSLAAAGRAADRMDSLIDDILFLTRRGEWVTRRSPVSLQSILTAAWGQTGAQSSATVTFDLPPEMTISADAPRLQQLFENLFANSLEHVGTNCSITVSVTETTISVTDDGDGFPEENVFDLGYSGSETGSGLGLSIVHSIATGHGWDVSIDHSTAGGTVVITDIDSLSVPNAPRDRPS</sequence>
<dbReference type="Gene3D" id="3.40.50.2300">
    <property type="match status" value="1"/>
</dbReference>
<feature type="domain" description="Histidine kinase" evidence="8">
    <location>
        <begin position="433"/>
        <end position="626"/>
    </location>
</feature>
<dbReference type="SUPFAM" id="SSF55781">
    <property type="entry name" value="GAF domain-like"/>
    <property type="match status" value="1"/>
</dbReference>
<dbReference type="InterPro" id="IPR003661">
    <property type="entry name" value="HisK_dim/P_dom"/>
</dbReference>
<dbReference type="SMART" id="SM00387">
    <property type="entry name" value="HATPase_c"/>
    <property type="match status" value="1"/>
</dbReference>
<evidence type="ECO:0000259" key="10">
    <source>
        <dbReference type="PROSITE" id="PS50112"/>
    </source>
</evidence>
<feature type="modified residue" description="4-aspartylphosphate" evidence="7">
    <location>
        <position position="62"/>
    </location>
</feature>
<dbReference type="NCBIfam" id="TIGR00229">
    <property type="entry name" value="sensory_box"/>
    <property type="match status" value="1"/>
</dbReference>
<dbReference type="EC" id="2.7.13.3" evidence="2"/>
<evidence type="ECO:0000256" key="1">
    <source>
        <dbReference type="ARBA" id="ARBA00000085"/>
    </source>
</evidence>
<dbReference type="GO" id="GO:0006355">
    <property type="term" value="P:regulation of DNA-templated transcription"/>
    <property type="evidence" value="ECO:0007669"/>
    <property type="project" value="InterPro"/>
</dbReference>
<evidence type="ECO:0000259" key="8">
    <source>
        <dbReference type="PROSITE" id="PS50109"/>
    </source>
</evidence>
<dbReference type="InterPro" id="IPR036890">
    <property type="entry name" value="HATPase_C_sf"/>
</dbReference>
<keyword evidence="4" id="KW-0808">Transferase</keyword>
<dbReference type="Pfam" id="PF00072">
    <property type="entry name" value="Response_reg"/>
    <property type="match status" value="1"/>
</dbReference>
<dbReference type="Pfam" id="PF00512">
    <property type="entry name" value="HisKA"/>
    <property type="match status" value="1"/>
</dbReference>
<evidence type="ECO:0000259" key="9">
    <source>
        <dbReference type="PROSITE" id="PS50110"/>
    </source>
</evidence>
<evidence type="ECO:0000256" key="7">
    <source>
        <dbReference type="PROSITE-ProRule" id="PRU00169"/>
    </source>
</evidence>
<dbReference type="InterPro" id="IPR050736">
    <property type="entry name" value="Sensor_HK_Regulatory"/>
</dbReference>
<dbReference type="SUPFAM" id="SSF47384">
    <property type="entry name" value="Homodimeric domain of signal transducing histidine kinase"/>
    <property type="match status" value="1"/>
</dbReference>
<dbReference type="InterPro" id="IPR029016">
    <property type="entry name" value="GAF-like_dom_sf"/>
</dbReference>
<keyword evidence="3 7" id="KW-0597">Phosphoprotein</keyword>
<dbReference type="GO" id="GO:0000155">
    <property type="term" value="F:phosphorelay sensor kinase activity"/>
    <property type="evidence" value="ECO:0007669"/>
    <property type="project" value="InterPro"/>
</dbReference>
<feature type="domain" description="PAS" evidence="10">
    <location>
        <begin position="142"/>
        <end position="212"/>
    </location>
</feature>
<dbReference type="PRINTS" id="PR00344">
    <property type="entry name" value="BCTRLSENSOR"/>
</dbReference>
<dbReference type="InterPro" id="IPR004358">
    <property type="entry name" value="Sig_transdc_His_kin-like_C"/>
</dbReference>
<gene>
    <name evidence="11" type="ORF">AArcSt2_03270</name>
</gene>
<name>A0AAE3FVK5_9EURY</name>
<keyword evidence="5" id="KW-0418">Kinase</keyword>
<dbReference type="SMART" id="SM00091">
    <property type="entry name" value="PAS"/>
    <property type="match status" value="1"/>
</dbReference>
<evidence type="ECO:0000256" key="3">
    <source>
        <dbReference type="ARBA" id="ARBA00022553"/>
    </source>
</evidence>
<proteinExistence type="predicted"/>
<dbReference type="PANTHER" id="PTHR43711">
    <property type="entry name" value="TWO-COMPONENT HISTIDINE KINASE"/>
    <property type="match status" value="1"/>
</dbReference>
<feature type="domain" description="Response regulatory" evidence="9">
    <location>
        <begin position="9"/>
        <end position="127"/>
    </location>
</feature>
<dbReference type="CDD" id="cd00130">
    <property type="entry name" value="PAS"/>
    <property type="match status" value="1"/>
</dbReference>
<reference evidence="11" key="2">
    <citation type="submission" date="2022-02" db="EMBL/GenBank/DDBJ databases">
        <authorList>
            <person name="Elcheninov A.G."/>
            <person name="Sorokin D.Y."/>
            <person name="Kublanov I.V."/>
        </authorList>
    </citation>
    <scope>NUCLEOTIDE SEQUENCE</scope>
    <source>
        <strain evidence="11">AArc-St2</strain>
    </source>
</reference>
<dbReference type="SUPFAM" id="SSF55785">
    <property type="entry name" value="PYP-like sensor domain (PAS domain)"/>
    <property type="match status" value="1"/>
</dbReference>
<dbReference type="PROSITE" id="PS50109">
    <property type="entry name" value="HIS_KIN"/>
    <property type="match status" value="1"/>
</dbReference>
<dbReference type="InterPro" id="IPR005467">
    <property type="entry name" value="His_kinase_dom"/>
</dbReference>
<dbReference type="InterPro" id="IPR035965">
    <property type="entry name" value="PAS-like_dom_sf"/>
</dbReference>